<dbReference type="GO" id="GO:0015768">
    <property type="term" value="P:maltose transport"/>
    <property type="evidence" value="ECO:0007669"/>
    <property type="project" value="TreeGrafter"/>
</dbReference>
<dbReference type="Gene3D" id="3.40.190.10">
    <property type="entry name" value="Periplasmic binding protein-like II"/>
    <property type="match status" value="2"/>
</dbReference>
<organism evidence="5 6">
    <name type="scientific">Arthrobacter rhombi</name>
    <dbReference type="NCBI Taxonomy" id="71253"/>
    <lineage>
        <taxon>Bacteria</taxon>
        <taxon>Bacillati</taxon>
        <taxon>Actinomycetota</taxon>
        <taxon>Actinomycetes</taxon>
        <taxon>Micrococcales</taxon>
        <taxon>Micrococcaceae</taxon>
        <taxon>Arthrobacter</taxon>
    </lineage>
</organism>
<evidence type="ECO:0000256" key="4">
    <source>
        <dbReference type="SAM" id="SignalP"/>
    </source>
</evidence>
<evidence type="ECO:0000256" key="1">
    <source>
        <dbReference type="ARBA" id="ARBA00008520"/>
    </source>
</evidence>
<name>A0A1R4EY81_9MICC</name>
<keyword evidence="2" id="KW-0813">Transport</keyword>
<accession>A0A1R4EY81</accession>
<dbReference type="RefSeq" id="WP_086994336.1">
    <property type="nucleotide sequence ID" value="NZ_FUHW01000007.1"/>
</dbReference>
<proteinExistence type="inferred from homology"/>
<dbReference type="PROSITE" id="PS51257">
    <property type="entry name" value="PROKAR_LIPOPROTEIN"/>
    <property type="match status" value="1"/>
</dbReference>
<sequence length="446" mass="48525">MGKTARYFRPTALLLGSALVFSVTGCGGPASSSSAEAQADDMTTSIDGQTLTYWSMWKEGEAQQKVIASAIKDFEKDTGAKVDVQWQGRSNTQKLVPALNTNNVPDLVDGAYGKLATSVGDTGQALGLGSTYDADVDGKTVSELIPEKYLKNADISDENDQPWMLPYNFSSEAFWFNKKDHPEIAANPPKTWDDFMATLKKLEKGKAAPLAADGDIGGYNSAWIINLVLRHGGPGSFKKLAADTSGEAWSSPEVLDSAKKVEEIAKSGYLISGYDASKFPAQQQKWATGKADLLLNGSWIPAETSPYASKGFDYASFQFPSVDGNPTSVRADFVGFSIPRKAEHAAAAEQLAVTLLDKKYQDQFGAKAKVLPIRTDATIAPEMQDIKDAVDETESINLAFDGVVFPGYQEKILWPNTDQLFLGKITAEEYVKKMQQDQKQYWKDNG</sequence>
<evidence type="ECO:0000256" key="3">
    <source>
        <dbReference type="ARBA" id="ARBA00022729"/>
    </source>
</evidence>
<dbReference type="Proteomes" id="UP000195913">
    <property type="component" value="Unassembled WGS sequence"/>
</dbReference>
<dbReference type="GO" id="GO:1901982">
    <property type="term" value="F:maltose binding"/>
    <property type="evidence" value="ECO:0007669"/>
    <property type="project" value="TreeGrafter"/>
</dbReference>
<feature type="signal peptide" evidence="4">
    <location>
        <begin position="1"/>
        <end position="22"/>
    </location>
</feature>
<dbReference type="SUPFAM" id="SSF53850">
    <property type="entry name" value="Periplasmic binding protein-like II"/>
    <property type="match status" value="1"/>
</dbReference>
<dbReference type="PANTHER" id="PTHR30061:SF50">
    <property type="entry name" value="MALTOSE_MALTODEXTRIN-BINDING PERIPLASMIC PROTEIN"/>
    <property type="match status" value="1"/>
</dbReference>
<evidence type="ECO:0000313" key="5">
    <source>
        <dbReference type="EMBL" id="SJM48594.1"/>
    </source>
</evidence>
<dbReference type="PANTHER" id="PTHR30061">
    <property type="entry name" value="MALTOSE-BINDING PERIPLASMIC PROTEIN"/>
    <property type="match status" value="1"/>
</dbReference>
<gene>
    <name evidence="5" type="ORF">FM101_01350</name>
</gene>
<dbReference type="GO" id="GO:0042956">
    <property type="term" value="P:maltodextrin transmembrane transport"/>
    <property type="evidence" value="ECO:0007669"/>
    <property type="project" value="TreeGrafter"/>
</dbReference>
<dbReference type="AlphaFoldDB" id="A0A1R4EY81"/>
<protein>
    <submittedName>
        <fullName evidence="5">Extracellular solute-binding protein, family 1</fullName>
    </submittedName>
</protein>
<comment type="similarity">
    <text evidence="1">Belongs to the bacterial solute-binding protein 1 family.</text>
</comment>
<evidence type="ECO:0000256" key="2">
    <source>
        <dbReference type="ARBA" id="ARBA00022448"/>
    </source>
</evidence>
<reference evidence="5 6" key="1">
    <citation type="submission" date="2017-02" db="EMBL/GenBank/DDBJ databases">
        <authorList>
            <person name="Peterson S.W."/>
        </authorList>
    </citation>
    <scope>NUCLEOTIDE SEQUENCE [LARGE SCALE GENOMIC DNA]</scope>
    <source>
        <strain evidence="5 6">B Ar 00.02</strain>
    </source>
</reference>
<evidence type="ECO:0000313" key="6">
    <source>
        <dbReference type="Proteomes" id="UP000195913"/>
    </source>
</evidence>
<dbReference type="GO" id="GO:0055052">
    <property type="term" value="C:ATP-binding cassette (ABC) transporter complex, substrate-binding subunit-containing"/>
    <property type="evidence" value="ECO:0007669"/>
    <property type="project" value="TreeGrafter"/>
</dbReference>
<dbReference type="EMBL" id="FUHW01000007">
    <property type="protein sequence ID" value="SJM48594.1"/>
    <property type="molecule type" value="Genomic_DNA"/>
</dbReference>
<keyword evidence="3 4" id="KW-0732">Signal</keyword>
<keyword evidence="6" id="KW-1185">Reference proteome</keyword>
<feature type="chain" id="PRO_5038471544" evidence="4">
    <location>
        <begin position="23"/>
        <end position="446"/>
    </location>
</feature>